<evidence type="ECO:0000256" key="2">
    <source>
        <dbReference type="ARBA" id="ARBA00023125"/>
    </source>
</evidence>
<dbReference type="Pfam" id="PF01638">
    <property type="entry name" value="HxlR"/>
    <property type="match status" value="1"/>
</dbReference>
<dbReference type="PROSITE" id="PS51118">
    <property type="entry name" value="HTH_HXLR"/>
    <property type="match status" value="1"/>
</dbReference>
<evidence type="ECO:0000256" key="1">
    <source>
        <dbReference type="ARBA" id="ARBA00023015"/>
    </source>
</evidence>
<keyword evidence="2" id="KW-0238">DNA-binding</keyword>
<gene>
    <name evidence="6" type="ORF">SAMN05216192_13948</name>
</gene>
<dbReference type="EMBL" id="FNDX01000039">
    <property type="protein sequence ID" value="SDK35617.1"/>
    <property type="molecule type" value="Genomic_DNA"/>
</dbReference>
<feature type="region of interest" description="Disordered" evidence="4">
    <location>
        <begin position="115"/>
        <end position="134"/>
    </location>
</feature>
<evidence type="ECO:0000313" key="6">
    <source>
        <dbReference type="EMBL" id="SDK35617.1"/>
    </source>
</evidence>
<keyword evidence="1" id="KW-0805">Transcription regulation</keyword>
<reference evidence="7" key="1">
    <citation type="submission" date="2016-10" db="EMBL/GenBank/DDBJ databases">
        <authorList>
            <person name="Varghese N."/>
            <person name="Submissions S."/>
        </authorList>
    </citation>
    <scope>NUCLEOTIDE SEQUENCE [LARGE SCALE GENOMIC DNA]</scope>
    <source>
        <strain evidence="7">CGMCC 1.11012</strain>
    </source>
</reference>
<dbReference type="InterPro" id="IPR036388">
    <property type="entry name" value="WH-like_DNA-bd_sf"/>
</dbReference>
<sequence length="134" mass="15275">MRDRKGGFGECPDGAKACPVEFTLDVIGGKWKGVLLYHLMDGTKRFNEFRRICPGITQRMLTLQLRELEEDGVVHREVYQQVPPKVEYSLTEFGRTLIPIIRLMRDWGVTYQTKQLSGEKDGSNRQKTGAEGQA</sequence>
<dbReference type="AlphaFoldDB" id="A0A1G9B7W8"/>
<dbReference type="STRING" id="1174501.SAMN05216192_13948"/>
<dbReference type="Proteomes" id="UP000199050">
    <property type="component" value="Unassembled WGS sequence"/>
</dbReference>
<evidence type="ECO:0000256" key="4">
    <source>
        <dbReference type="SAM" id="MobiDB-lite"/>
    </source>
</evidence>
<keyword evidence="7" id="KW-1185">Reference proteome</keyword>
<dbReference type="InterPro" id="IPR036390">
    <property type="entry name" value="WH_DNA-bd_sf"/>
</dbReference>
<organism evidence="6 7">
    <name type="scientific">Paenibacillus typhae</name>
    <dbReference type="NCBI Taxonomy" id="1174501"/>
    <lineage>
        <taxon>Bacteria</taxon>
        <taxon>Bacillati</taxon>
        <taxon>Bacillota</taxon>
        <taxon>Bacilli</taxon>
        <taxon>Bacillales</taxon>
        <taxon>Paenibacillaceae</taxon>
        <taxon>Paenibacillus</taxon>
    </lineage>
</organism>
<dbReference type="SUPFAM" id="SSF46785">
    <property type="entry name" value="Winged helix' DNA-binding domain"/>
    <property type="match status" value="1"/>
</dbReference>
<evidence type="ECO:0000256" key="3">
    <source>
        <dbReference type="ARBA" id="ARBA00023163"/>
    </source>
</evidence>
<keyword evidence="3" id="KW-0804">Transcription</keyword>
<evidence type="ECO:0000313" key="7">
    <source>
        <dbReference type="Proteomes" id="UP000199050"/>
    </source>
</evidence>
<dbReference type="PANTHER" id="PTHR33204">
    <property type="entry name" value="TRANSCRIPTIONAL REGULATOR, MARR FAMILY"/>
    <property type="match status" value="1"/>
</dbReference>
<protein>
    <submittedName>
        <fullName evidence="6">Transcriptional regulator, HxlR family</fullName>
    </submittedName>
</protein>
<feature type="domain" description="HTH hxlR-type" evidence="5">
    <location>
        <begin position="18"/>
        <end position="116"/>
    </location>
</feature>
<accession>A0A1G9B7W8</accession>
<evidence type="ECO:0000259" key="5">
    <source>
        <dbReference type="PROSITE" id="PS51118"/>
    </source>
</evidence>
<name>A0A1G9B7W8_9BACL</name>
<dbReference type="PANTHER" id="PTHR33204:SF33">
    <property type="entry name" value="TRANSCRIPTIONAL REGULATOR, MARR FAMILY"/>
    <property type="match status" value="1"/>
</dbReference>
<dbReference type="OrthoDB" id="9791143at2"/>
<dbReference type="InterPro" id="IPR002577">
    <property type="entry name" value="HTH_HxlR"/>
</dbReference>
<proteinExistence type="predicted"/>
<dbReference type="GO" id="GO:0003677">
    <property type="term" value="F:DNA binding"/>
    <property type="evidence" value="ECO:0007669"/>
    <property type="project" value="UniProtKB-KW"/>
</dbReference>
<dbReference type="RefSeq" id="WP_090718108.1">
    <property type="nucleotide sequence ID" value="NZ_CBCSKY010000040.1"/>
</dbReference>
<dbReference type="Gene3D" id="1.10.10.10">
    <property type="entry name" value="Winged helix-like DNA-binding domain superfamily/Winged helix DNA-binding domain"/>
    <property type="match status" value="1"/>
</dbReference>